<evidence type="ECO:0000256" key="6">
    <source>
        <dbReference type="RuleBase" id="RU363076"/>
    </source>
</evidence>
<evidence type="ECO:0000256" key="7">
    <source>
        <dbReference type="SAM" id="MobiDB-lite"/>
    </source>
</evidence>
<proteinExistence type="inferred from homology"/>
<dbReference type="PANTHER" id="PTHR23427:SF2">
    <property type="entry name" value="SURFEIT LOCUS PROTEIN 1"/>
    <property type="match status" value="1"/>
</dbReference>
<dbReference type="AlphaFoldDB" id="A0A918XM76"/>
<dbReference type="InterPro" id="IPR045214">
    <property type="entry name" value="Surf1/Surf4"/>
</dbReference>
<evidence type="ECO:0000256" key="1">
    <source>
        <dbReference type="ARBA" id="ARBA00004370"/>
    </source>
</evidence>
<comment type="caution">
    <text evidence="8">The sequence shown here is derived from an EMBL/GenBank/DDBJ whole genome shotgun (WGS) entry which is preliminary data.</text>
</comment>
<name>A0A918XM76_9GAMM</name>
<keyword evidence="9" id="KW-1185">Reference proteome</keyword>
<accession>A0A918XM76</accession>
<gene>
    <name evidence="8" type="ORF">GCM10007053_28580</name>
</gene>
<dbReference type="RefSeq" id="WP_229802789.1">
    <property type="nucleotide sequence ID" value="NZ_BMYM01000003.1"/>
</dbReference>
<evidence type="ECO:0000256" key="3">
    <source>
        <dbReference type="ARBA" id="ARBA00022692"/>
    </source>
</evidence>
<protein>
    <recommendedName>
        <fullName evidence="6">SURF1-like protein</fullName>
    </recommendedName>
</protein>
<evidence type="ECO:0000256" key="4">
    <source>
        <dbReference type="ARBA" id="ARBA00022989"/>
    </source>
</evidence>
<dbReference type="Pfam" id="PF02104">
    <property type="entry name" value="SURF1"/>
    <property type="match status" value="1"/>
</dbReference>
<dbReference type="GO" id="GO:0005886">
    <property type="term" value="C:plasma membrane"/>
    <property type="evidence" value="ECO:0007669"/>
    <property type="project" value="UniProtKB-SubCell"/>
</dbReference>
<evidence type="ECO:0000313" key="8">
    <source>
        <dbReference type="EMBL" id="GHD38260.1"/>
    </source>
</evidence>
<dbReference type="InterPro" id="IPR002994">
    <property type="entry name" value="Surf1/Shy1"/>
</dbReference>
<evidence type="ECO:0000313" key="9">
    <source>
        <dbReference type="Proteomes" id="UP000644693"/>
    </source>
</evidence>
<reference evidence="8" key="1">
    <citation type="journal article" date="2014" name="Int. J. Syst. Evol. Microbiol.">
        <title>Complete genome sequence of Corynebacterium casei LMG S-19264T (=DSM 44701T), isolated from a smear-ripened cheese.</title>
        <authorList>
            <consortium name="US DOE Joint Genome Institute (JGI-PGF)"/>
            <person name="Walter F."/>
            <person name="Albersmeier A."/>
            <person name="Kalinowski J."/>
            <person name="Ruckert C."/>
        </authorList>
    </citation>
    <scope>NUCLEOTIDE SEQUENCE</scope>
    <source>
        <strain evidence="8">KCTC 23430</strain>
    </source>
</reference>
<keyword evidence="4 6" id="KW-1133">Transmembrane helix</keyword>
<dbReference type="Proteomes" id="UP000644693">
    <property type="component" value="Unassembled WGS sequence"/>
</dbReference>
<comment type="similarity">
    <text evidence="2 6">Belongs to the SURF1 family.</text>
</comment>
<keyword evidence="6" id="KW-1003">Cell membrane</keyword>
<organism evidence="8 9">
    <name type="scientific">Parahalioglobus pacificus</name>
    <dbReference type="NCBI Taxonomy" id="930806"/>
    <lineage>
        <taxon>Bacteria</taxon>
        <taxon>Pseudomonadati</taxon>
        <taxon>Pseudomonadota</taxon>
        <taxon>Gammaproteobacteria</taxon>
        <taxon>Cellvibrionales</taxon>
        <taxon>Halieaceae</taxon>
        <taxon>Parahalioglobus</taxon>
    </lineage>
</organism>
<dbReference type="PANTHER" id="PTHR23427">
    <property type="entry name" value="SURFEIT LOCUS PROTEIN"/>
    <property type="match status" value="1"/>
</dbReference>
<dbReference type="CDD" id="cd06662">
    <property type="entry name" value="SURF1"/>
    <property type="match status" value="1"/>
</dbReference>
<evidence type="ECO:0000256" key="5">
    <source>
        <dbReference type="ARBA" id="ARBA00023136"/>
    </source>
</evidence>
<sequence>MSPDASQGGEARDNPTQDIPAGRSTAENAIVLILCAITFATLLSLGNWQLRRLDWKLDLINAVNDRAFQTAVPPPTDAISAQTHEYLRVFVEGVFRHGDTKKVKAVTEAGAGYWLLTPLQGDAYTVWVNRGFVTTSIDQSQWSRPEGRQRVEGLLRVTQPGGTLLEKNDPAHQRWYSVDITALSEDVGLRDTASFYVDADHANSALGWPRGGMTIIEFRNTHLLYAVTWYTMALLFLAAMIYRIHQHWRR</sequence>
<dbReference type="PROSITE" id="PS50895">
    <property type="entry name" value="SURF1"/>
    <property type="match status" value="1"/>
</dbReference>
<dbReference type="EMBL" id="BMYM01000003">
    <property type="protein sequence ID" value="GHD38260.1"/>
    <property type="molecule type" value="Genomic_DNA"/>
</dbReference>
<keyword evidence="3 6" id="KW-0812">Transmembrane</keyword>
<reference evidence="8" key="2">
    <citation type="submission" date="2020-09" db="EMBL/GenBank/DDBJ databases">
        <authorList>
            <person name="Sun Q."/>
            <person name="Kim S."/>
        </authorList>
    </citation>
    <scope>NUCLEOTIDE SEQUENCE</scope>
    <source>
        <strain evidence="8">KCTC 23430</strain>
    </source>
</reference>
<feature type="region of interest" description="Disordered" evidence="7">
    <location>
        <begin position="1"/>
        <end position="21"/>
    </location>
</feature>
<feature type="transmembrane region" description="Helical" evidence="6">
    <location>
        <begin position="29"/>
        <end position="48"/>
    </location>
</feature>
<keyword evidence="5 6" id="KW-0472">Membrane</keyword>
<comment type="subcellular location">
    <subcellularLocation>
        <location evidence="6">Cell membrane</location>
        <topology evidence="6">Multi-pass membrane protein</topology>
    </subcellularLocation>
    <subcellularLocation>
        <location evidence="1">Membrane</location>
    </subcellularLocation>
</comment>
<feature type="transmembrane region" description="Helical" evidence="6">
    <location>
        <begin position="223"/>
        <end position="244"/>
    </location>
</feature>
<evidence type="ECO:0000256" key="2">
    <source>
        <dbReference type="ARBA" id="ARBA00007165"/>
    </source>
</evidence>